<dbReference type="InterPro" id="IPR003416">
    <property type="entry name" value="MgtC/SapB/SrpB/YhiD_fam"/>
</dbReference>
<keyword evidence="5 6" id="KW-0472">Membrane</keyword>
<dbReference type="PRINTS" id="PR01837">
    <property type="entry name" value="MGTCSAPBPROT"/>
</dbReference>
<dbReference type="EMBL" id="JBHSZI010000001">
    <property type="protein sequence ID" value="MFC7058333.1"/>
    <property type="molecule type" value="Genomic_DNA"/>
</dbReference>
<comment type="caution">
    <text evidence="8">The sequence shown here is derived from an EMBL/GenBank/DDBJ whole genome shotgun (WGS) entry which is preliminary data.</text>
</comment>
<reference evidence="8 9" key="1">
    <citation type="journal article" date="2019" name="Int. J. Syst. Evol. Microbiol.">
        <title>The Global Catalogue of Microorganisms (GCM) 10K type strain sequencing project: providing services to taxonomists for standard genome sequencing and annotation.</title>
        <authorList>
            <consortium name="The Broad Institute Genomics Platform"/>
            <consortium name="The Broad Institute Genome Sequencing Center for Infectious Disease"/>
            <person name="Wu L."/>
            <person name="Ma J."/>
        </authorList>
    </citation>
    <scope>NUCLEOTIDE SEQUENCE [LARGE SCALE GENOMIC DNA]</scope>
    <source>
        <strain evidence="8 9">JCM 30072</strain>
    </source>
</reference>
<accession>A0ABD5VYJ7</accession>
<dbReference type="AlphaFoldDB" id="A0ABD5VYJ7"/>
<evidence type="ECO:0000256" key="2">
    <source>
        <dbReference type="ARBA" id="ARBA00022475"/>
    </source>
</evidence>
<evidence type="ECO:0000313" key="8">
    <source>
        <dbReference type="EMBL" id="MFC7058333.1"/>
    </source>
</evidence>
<dbReference type="RefSeq" id="WP_382185217.1">
    <property type="nucleotide sequence ID" value="NZ_JBHSZI010000001.1"/>
</dbReference>
<evidence type="ECO:0000259" key="7">
    <source>
        <dbReference type="Pfam" id="PF02308"/>
    </source>
</evidence>
<evidence type="ECO:0000256" key="3">
    <source>
        <dbReference type="ARBA" id="ARBA00022692"/>
    </source>
</evidence>
<name>A0ABD5VYJ7_9EURY</name>
<dbReference type="GO" id="GO:0005886">
    <property type="term" value="C:plasma membrane"/>
    <property type="evidence" value="ECO:0007669"/>
    <property type="project" value="UniProtKB-SubCell"/>
</dbReference>
<feature type="domain" description="MgtC/SapB/SrpB/YhiD N-terminal" evidence="7">
    <location>
        <begin position="21"/>
        <end position="59"/>
    </location>
</feature>
<sequence>MVDVSTVPEVLAVPDLLVHVAIAIAIGGLIGLERERLDKFAGVRTLALLSGTAPAVVELAERDGPLNWLLCILGSRRARAGYRLRPVRTPVRRNRLHDERHRLPGRRARPARRLRPCV</sequence>
<evidence type="ECO:0000256" key="5">
    <source>
        <dbReference type="ARBA" id="ARBA00023136"/>
    </source>
</evidence>
<gene>
    <name evidence="8" type="ORF">ACFQQG_09270</name>
</gene>
<evidence type="ECO:0000256" key="4">
    <source>
        <dbReference type="ARBA" id="ARBA00022989"/>
    </source>
</evidence>
<protein>
    <submittedName>
        <fullName evidence="8">MgtC/SapB family protein</fullName>
    </submittedName>
</protein>
<feature type="transmembrane region" description="Helical" evidence="6">
    <location>
        <begin position="12"/>
        <end position="32"/>
    </location>
</feature>
<evidence type="ECO:0000313" key="9">
    <source>
        <dbReference type="Proteomes" id="UP001596445"/>
    </source>
</evidence>
<comment type="subcellular location">
    <subcellularLocation>
        <location evidence="1">Cell membrane</location>
        <topology evidence="1">Multi-pass membrane protein</topology>
    </subcellularLocation>
</comment>
<keyword evidence="2" id="KW-1003">Cell membrane</keyword>
<dbReference type="InterPro" id="IPR049177">
    <property type="entry name" value="MgtC_SapB_SrpB_YhiD_N"/>
</dbReference>
<keyword evidence="4 6" id="KW-1133">Transmembrane helix</keyword>
<organism evidence="8 9">
    <name type="scientific">Halovenus salina</name>
    <dbReference type="NCBI Taxonomy" id="1510225"/>
    <lineage>
        <taxon>Archaea</taxon>
        <taxon>Methanobacteriati</taxon>
        <taxon>Methanobacteriota</taxon>
        <taxon>Stenosarchaea group</taxon>
        <taxon>Halobacteria</taxon>
        <taxon>Halobacteriales</taxon>
        <taxon>Haloarculaceae</taxon>
        <taxon>Halovenus</taxon>
    </lineage>
</organism>
<keyword evidence="3 6" id="KW-0812">Transmembrane</keyword>
<evidence type="ECO:0000256" key="6">
    <source>
        <dbReference type="SAM" id="Phobius"/>
    </source>
</evidence>
<dbReference type="Pfam" id="PF02308">
    <property type="entry name" value="MgtC"/>
    <property type="match status" value="1"/>
</dbReference>
<keyword evidence="9" id="KW-1185">Reference proteome</keyword>
<evidence type="ECO:0000256" key="1">
    <source>
        <dbReference type="ARBA" id="ARBA00004651"/>
    </source>
</evidence>
<dbReference type="Proteomes" id="UP001596445">
    <property type="component" value="Unassembled WGS sequence"/>
</dbReference>
<proteinExistence type="predicted"/>